<proteinExistence type="predicted"/>
<dbReference type="SUPFAM" id="SSF53706">
    <property type="entry name" value="Formate dehydrogenase/DMSO reductase, domains 1-3"/>
    <property type="match status" value="1"/>
</dbReference>
<keyword evidence="4" id="KW-0408">Iron</keyword>
<reference evidence="7 8" key="1">
    <citation type="submission" date="2020-11" db="EMBL/GenBank/DDBJ databases">
        <authorList>
            <person name="Peeters C."/>
        </authorList>
    </citation>
    <scope>NUCLEOTIDE SEQUENCE [LARGE SCALE GENOMIC DNA]</scope>
    <source>
        <strain evidence="7 8">LMG 8286</strain>
    </source>
</reference>
<evidence type="ECO:0000256" key="2">
    <source>
        <dbReference type="ARBA" id="ARBA00022723"/>
    </source>
</evidence>
<dbReference type="PROSITE" id="PS51669">
    <property type="entry name" value="4FE4S_MOW_BIS_MGD"/>
    <property type="match status" value="1"/>
</dbReference>
<name>A0ABN7K4F9_9BACT</name>
<protein>
    <submittedName>
        <fullName evidence="7">Formate dehydrogenase H</fullName>
        <ecNumber evidence="7">1.17.1.9</ecNumber>
    </submittedName>
</protein>
<dbReference type="InterPro" id="IPR006656">
    <property type="entry name" value="Mopterin_OxRdtase"/>
</dbReference>
<evidence type="ECO:0000256" key="1">
    <source>
        <dbReference type="ARBA" id="ARBA00022485"/>
    </source>
</evidence>
<dbReference type="InterPro" id="IPR006963">
    <property type="entry name" value="Mopterin_OxRdtase_4Fe-4S_dom"/>
</dbReference>
<evidence type="ECO:0000259" key="6">
    <source>
        <dbReference type="PROSITE" id="PS51669"/>
    </source>
</evidence>
<dbReference type="Gene3D" id="3.40.50.740">
    <property type="match status" value="1"/>
</dbReference>
<dbReference type="PANTHER" id="PTHR43105:SF14">
    <property type="entry name" value="FORMATE DEHYDROGENASE H"/>
    <property type="match status" value="1"/>
</dbReference>
<accession>A0ABN7K4F9</accession>
<evidence type="ECO:0000313" key="8">
    <source>
        <dbReference type="Proteomes" id="UP000789359"/>
    </source>
</evidence>
<dbReference type="Gene3D" id="2.20.25.90">
    <property type="entry name" value="ADC-like domains"/>
    <property type="match status" value="1"/>
</dbReference>
<dbReference type="EMBL" id="CAJHOE010000001">
    <property type="protein sequence ID" value="CAD7286980.1"/>
    <property type="molecule type" value="Genomic_DNA"/>
</dbReference>
<dbReference type="InterPro" id="IPR050123">
    <property type="entry name" value="Prok_molybdopt-oxidoreductase"/>
</dbReference>
<feature type="domain" description="4Fe-4S Mo/W bis-MGD-type" evidence="6">
    <location>
        <begin position="5"/>
        <end position="61"/>
    </location>
</feature>
<dbReference type="GO" id="GO:0008863">
    <property type="term" value="F:formate dehydrogenase (NAD+) activity"/>
    <property type="evidence" value="ECO:0007669"/>
    <property type="project" value="UniProtKB-EC"/>
</dbReference>
<evidence type="ECO:0000256" key="5">
    <source>
        <dbReference type="ARBA" id="ARBA00023014"/>
    </source>
</evidence>
<dbReference type="SMART" id="SM00926">
    <property type="entry name" value="Molybdop_Fe4S4"/>
    <property type="match status" value="1"/>
</dbReference>
<evidence type="ECO:0000313" key="7">
    <source>
        <dbReference type="EMBL" id="CAD7286980.1"/>
    </source>
</evidence>
<dbReference type="PANTHER" id="PTHR43105">
    <property type="entry name" value="RESPIRATORY NITRATE REDUCTASE"/>
    <property type="match status" value="1"/>
</dbReference>
<keyword evidence="3 7" id="KW-0560">Oxidoreductase</keyword>
<comment type="caution">
    <text evidence="7">The sequence shown here is derived from an EMBL/GenBank/DDBJ whole genome shotgun (WGS) entry which is preliminary data.</text>
</comment>
<organism evidence="7 8">
    <name type="scientific">Campylobacter suis</name>
    <dbReference type="NCBI Taxonomy" id="2790657"/>
    <lineage>
        <taxon>Bacteria</taxon>
        <taxon>Pseudomonadati</taxon>
        <taxon>Campylobacterota</taxon>
        <taxon>Epsilonproteobacteria</taxon>
        <taxon>Campylobacterales</taxon>
        <taxon>Campylobacteraceae</taxon>
        <taxon>Campylobacter</taxon>
    </lineage>
</organism>
<keyword evidence="1" id="KW-0004">4Fe-4S</keyword>
<dbReference type="Pfam" id="PF04879">
    <property type="entry name" value="Molybdop_Fe4S4"/>
    <property type="match status" value="1"/>
</dbReference>
<keyword evidence="8" id="KW-1185">Reference proteome</keyword>
<dbReference type="Pfam" id="PF00384">
    <property type="entry name" value="Molybdopterin"/>
    <property type="match status" value="1"/>
</dbReference>
<dbReference type="EC" id="1.17.1.9" evidence="7"/>
<dbReference type="Proteomes" id="UP000789359">
    <property type="component" value="Unassembled WGS sequence"/>
</dbReference>
<sequence length="144" mass="15713">MGVNAKTGKVICPYCGTGCQVELHVEDNVIRSATGIDDNPVNEGNLCLKGFYGWDYVGAPDRLTTPMIRKKNGVFSKDGSLEPASWDEALDLVVAKMKEVKEKYGPDALVGNFSARCTLEDNYVAQKIMRAVIGTNNVDHCARI</sequence>
<evidence type="ECO:0000256" key="4">
    <source>
        <dbReference type="ARBA" id="ARBA00023004"/>
    </source>
</evidence>
<keyword evidence="5" id="KW-0411">Iron-sulfur</keyword>
<keyword evidence="2" id="KW-0479">Metal-binding</keyword>
<gene>
    <name evidence="7" type="primary">fdhF_3</name>
    <name evidence="7" type="ORF">LMG8286_00636</name>
</gene>
<evidence type="ECO:0000256" key="3">
    <source>
        <dbReference type="ARBA" id="ARBA00023002"/>
    </source>
</evidence>